<proteinExistence type="predicted"/>
<feature type="transmembrane region" description="Helical" evidence="1">
    <location>
        <begin position="93"/>
        <end position="118"/>
    </location>
</feature>
<keyword evidence="3" id="KW-1185">Reference proteome</keyword>
<evidence type="ECO:0000313" key="2">
    <source>
        <dbReference type="EMBL" id="KIC62574.1"/>
    </source>
</evidence>
<dbReference type="STRING" id="363331.RM51_11975"/>
<evidence type="ECO:0000256" key="1">
    <source>
        <dbReference type="SAM" id="Phobius"/>
    </source>
</evidence>
<protein>
    <submittedName>
        <fullName evidence="2">Uncharacterized protein</fullName>
    </submittedName>
</protein>
<organism evidence="2 3">
    <name type="scientific">Chryseobacterium taiwanense</name>
    <dbReference type="NCBI Taxonomy" id="363331"/>
    <lineage>
        <taxon>Bacteria</taxon>
        <taxon>Pseudomonadati</taxon>
        <taxon>Bacteroidota</taxon>
        <taxon>Flavobacteriia</taxon>
        <taxon>Flavobacteriales</taxon>
        <taxon>Weeksellaceae</taxon>
        <taxon>Chryseobacterium group</taxon>
        <taxon>Chryseobacterium</taxon>
    </lineage>
</organism>
<name>A0A0B4CMR0_9FLAO</name>
<evidence type="ECO:0000313" key="3">
    <source>
        <dbReference type="Proteomes" id="UP000031167"/>
    </source>
</evidence>
<gene>
    <name evidence="2" type="ORF">RM51_11975</name>
</gene>
<feature type="transmembrane region" description="Helical" evidence="1">
    <location>
        <begin position="60"/>
        <end position="81"/>
    </location>
</feature>
<dbReference type="AlphaFoldDB" id="A0A0B4CMR0"/>
<dbReference type="Proteomes" id="UP000031167">
    <property type="component" value="Unassembled WGS sequence"/>
</dbReference>
<accession>A0A0B4CMR0</accession>
<keyword evidence="1" id="KW-0472">Membrane</keyword>
<sequence length="194" mass="23077">MELIDQHKQTMKNKFLNFILKYKYYLIFIIFFAFISFIFNPKQKEHYLAKDIQTFKEGDYLTIAIIGSGILMCLMLTIAFLKKFKINQILNSIVFISFICFSIFFLMENTAVSFCLFINRLSTKKEIFETYETFQITDKKYFTAGNIRRPNNFINEVDYYKYFGVKDASKLKPGDTITLHFKQGLLNINYFNLK</sequence>
<keyword evidence="1" id="KW-1133">Transmembrane helix</keyword>
<keyword evidence="1" id="KW-0812">Transmembrane</keyword>
<feature type="transmembrane region" description="Helical" evidence="1">
    <location>
        <begin position="22"/>
        <end position="39"/>
    </location>
</feature>
<dbReference type="EMBL" id="JWTA01000009">
    <property type="protein sequence ID" value="KIC62574.1"/>
    <property type="molecule type" value="Genomic_DNA"/>
</dbReference>
<reference evidence="2 3" key="1">
    <citation type="submission" date="2014-12" db="EMBL/GenBank/DDBJ databases">
        <title>Genome sequencing of Chryseobacterium taiwanense TPW19.</title>
        <authorList>
            <person name="Tan P.W."/>
            <person name="Chan K.-G."/>
        </authorList>
    </citation>
    <scope>NUCLEOTIDE SEQUENCE [LARGE SCALE GENOMIC DNA]</scope>
    <source>
        <strain evidence="2 3">TPW19</strain>
    </source>
</reference>
<comment type="caution">
    <text evidence="2">The sequence shown here is derived from an EMBL/GenBank/DDBJ whole genome shotgun (WGS) entry which is preliminary data.</text>
</comment>